<evidence type="ECO:0000256" key="1">
    <source>
        <dbReference type="SAM" id="MobiDB-lite"/>
    </source>
</evidence>
<dbReference type="AlphaFoldDB" id="A0A6A6BU29"/>
<protein>
    <submittedName>
        <fullName evidence="2">Uncharacterized protein</fullName>
    </submittedName>
</protein>
<gene>
    <name evidence="2" type="ORF">K452DRAFT_8331</name>
</gene>
<sequence>MNEWMDRQIFSISQSTTGFAGAQGCAGAHPFLAAHPCQLALETHDPFAERAPPWNSETRRAPSTTQSLLCSPRSLLSPTLALVATAFSPGVSASLVRPTPRPHLPRSLAPAPPLYHPSKTQSRLILLPLRL</sequence>
<evidence type="ECO:0000313" key="2">
    <source>
        <dbReference type="EMBL" id="KAF2147510.1"/>
    </source>
</evidence>
<dbReference type="PROSITE" id="PS51257">
    <property type="entry name" value="PROKAR_LIPOPROTEIN"/>
    <property type="match status" value="1"/>
</dbReference>
<proteinExistence type="predicted"/>
<accession>A0A6A6BU29</accession>
<feature type="region of interest" description="Disordered" evidence="1">
    <location>
        <begin position="48"/>
        <end position="67"/>
    </location>
</feature>
<dbReference type="RefSeq" id="XP_033403218.1">
    <property type="nucleotide sequence ID" value="XM_033547202.1"/>
</dbReference>
<keyword evidence="3" id="KW-1185">Reference proteome</keyword>
<dbReference type="GeneID" id="54304709"/>
<reference evidence="2" key="1">
    <citation type="journal article" date="2020" name="Stud. Mycol.">
        <title>101 Dothideomycetes genomes: a test case for predicting lifestyles and emergence of pathogens.</title>
        <authorList>
            <person name="Haridas S."/>
            <person name="Albert R."/>
            <person name="Binder M."/>
            <person name="Bloem J."/>
            <person name="Labutti K."/>
            <person name="Salamov A."/>
            <person name="Andreopoulos B."/>
            <person name="Baker S."/>
            <person name="Barry K."/>
            <person name="Bills G."/>
            <person name="Bluhm B."/>
            <person name="Cannon C."/>
            <person name="Castanera R."/>
            <person name="Culley D."/>
            <person name="Daum C."/>
            <person name="Ezra D."/>
            <person name="Gonzalez J."/>
            <person name="Henrissat B."/>
            <person name="Kuo A."/>
            <person name="Liang C."/>
            <person name="Lipzen A."/>
            <person name="Lutzoni F."/>
            <person name="Magnuson J."/>
            <person name="Mondo S."/>
            <person name="Nolan M."/>
            <person name="Ohm R."/>
            <person name="Pangilinan J."/>
            <person name="Park H.-J."/>
            <person name="Ramirez L."/>
            <person name="Alfaro M."/>
            <person name="Sun H."/>
            <person name="Tritt A."/>
            <person name="Yoshinaga Y."/>
            <person name="Zwiers L.-H."/>
            <person name="Turgeon B."/>
            <person name="Goodwin S."/>
            <person name="Spatafora J."/>
            <person name="Crous P."/>
            <person name="Grigoriev I."/>
        </authorList>
    </citation>
    <scope>NUCLEOTIDE SEQUENCE</scope>
    <source>
        <strain evidence="2">CBS 121167</strain>
    </source>
</reference>
<evidence type="ECO:0000313" key="3">
    <source>
        <dbReference type="Proteomes" id="UP000799438"/>
    </source>
</evidence>
<name>A0A6A6BU29_9PEZI</name>
<organism evidence="2 3">
    <name type="scientific">Aplosporella prunicola CBS 121167</name>
    <dbReference type="NCBI Taxonomy" id="1176127"/>
    <lineage>
        <taxon>Eukaryota</taxon>
        <taxon>Fungi</taxon>
        <taxon>Dikarya</taxon>
        <taxon>Ascomycota</taxon>
        <taxon>Pezizomycotina</taxon>
        <taxon>Dothideomycetes</taxon>
        <taxon>Dothideomycetes incertae sedis</taxon>
        <taxon>Botryosphaeriales</taxon>
        <taxon>Aplosporellaceae</taxon>
        <taxon>Aplosporella</taxon>
    </lineage>
</organism>
<dbReference type="EMBL" id="ML995474">
    <property type="protein sequence ID" value="KAF2147510.1"/>
    <property type="molecule type" value="Genomic_DNA"/>
</dbReference>
<dbReference type="Proteomes" id="UP000799438">
    <property type="component" value="Unassembled WGS sequence"/>
</dbReference>